<evidence type="ECO:0000313" key="13">
    <source>
        <dbReference type="EMBL" id="CUS23439.1"/>
    </source>
</evidence>
<dbReference type="Pfam" id="PF23291">
    <property type="entry name" value="KOW4_SPT5"/>
    <property type="match status" value="1"/>
</dbReference>
<dbReference type="SMART" id="SM00739">
    <property type="entry name" value="KOW"/>
    <property type="match status" value="5"/>
</dbReference>
<feature type="compositionally biased region" description="Polar residues" evidence="9">
    <location>
        <begin position="1071"/>
        <end position="1083"/>
    </location>
</feature>
<dbReference type="PROSITE" id="PS01108">
    <property type="entry name" value="RIBOSOMAL_L24"/>
    <property type="match status" value="1"/>
</dbReference>
<dbReference type="CDD" id="cd06085">
    <property type="entry name" value="KOW_Spt5_5"/>
    <property type="match status" value="1"/>
</dbReference>
<dbReference type="SUPFAM" id="SSF50104">
    <property type="entry name" value="Translation proteins SH3-like domain"/>
    <property type="match status" value="1"/>
</dbReference>
<dbReference type="SMART" id="SM00738">
    <property type="entry name" value="NGN"/>
    <property type="match status" value="1"/>
</dbReference>
<keyword evidence="14" id="KW-1185">Reference proteome</keyword>
<dbReference type="InterPro" id="IPR039385">
    <property type="entry name" value="NGN_Euk"/>
</dbReference>
<dbReference type="GO" id="GO:0032044">
    <property type="term" value="C:DSIF complex"/>
    <property type="evidence" value="ECO:0007669"/>
    <property type="project" value="TreeGrafter"/>
</dbReference>
<dbReference type="SMART" id="SM01104">
    <property type="entry name" value="CTD"/>
    <property type="match status" value="1"/>
</dbReference>
<dbReference type="GO" id="GO:0006357">
    <property type="term" value="P:regulation of transcription by RNA polymerase II"/>
    <property type="evidence" value="ECO:0007669"/>
    <property type="project" value="InterPro"/>
</dbReference>
<dbReference type="Pfam" id="PF23037">
    <property type="entry name" value="KOWx_SPT5"/>
    <property type="match status" value="1"/>
</dbReference>
<proteinExistence type="inferred from homology"/>
<dbReference type="CDD" id="cd09888">
    <property type="entry name" value="NGN_Euk"/>
    <property type="match status" value="1"/>
</dbReference>
<dbReference type="Pfam" id="PF23042">
    <property type="entry name" value="KOW1_SPT5"/>
    <property type="match status" value="1"/>
</dbReference>
<evidence type="ECO:0000259" key="11">
    <source>
        <dbReference type="SMART" id="SM00739"/>
    </source>
</evidence>
<dbReference type="PANTHER" id="PTHR11125">
    <property type="entry name" value="SUPPRESSOR OF TY 5"/>
    <property type="match status" value="1"/>
</dbReference>
<feature type="domain" description="KOW" evidence="11">
    <location>
        <begin position="742"/>
        <end position="767"/>
    </location>
</feature>
<feature type="region of interest" description="Disordered" evidence="9">
    <location>
        <begin position="908"/>
        <end position="1105"/>
    </location>
</feature>
<feature type="domain" description="NusG-like N-terminal" evidence="10">
    <location>
        <begin position="321"/>
        <end position="412"/>
    </location>
</feature>
<evidence type="ECO:0000256" key="6">
    <source>
        <dbReference type="ARBA" id="ARBA00023242"/>
    </source>
</evidence>
<dbReference type="Gene3D" id="2.30.30.30">
    <property type="match status" value="3"/>
</dbReference>
<dbReference type="FunFam" id="3.30.70.940:FF:000005">
    <property type="entry name" value="Transcription elongation factor SPT5"/>
    <property type="match status" value="1"/>
</dbReference>
<dbReference type="PIRSF" id="PIRSF036945">
    <property type="entry name" value="Spt5"/>
    <property type="match status" value="1"/>
</dbReference>
<dbReference type="CDD" id="cd06084">
    <property type="entry name" value="KOW_Spt5_4"/>
    <property type="match status" value="1"/>
</dbReference>
<feature type="compositionally biased region" description="Basic and acidic residues" evidence="9">
    <location>
        <begin position="261"/>
        <end position="270"/>
    </location>
</feature>
<dbReference type="Pfam" id="PF23284">
    <property type="entry name" value="KOW2_Spt5"/>
    <property type="match status" value="1"/>
</dbReference>
<organism evidence="13 14">
    <name type="scientific">Lachancea quebecensis</name>
    <dbReference type="NCBI Taxonomy" id="1654605"/>
    <lineage>
        <taxon>Eukaryota</taxon>
        <taxon>Fungi</taxon>
        <taxon>Dikarya</taxon>
        <taxon>Ascomycota</taxon>
        <taxon>Saccharomycotina</taxon>
        <taxon>Saccharomycetes</taxon>
        <taxon>Saccharomycetales</taxon>
        <taxon>Saccharomycetaceae</taxon>
        <taxon>Lachancea</taxon>
    </lineage>
</organism>
<dbReference type="InterPro" id="IPR041973">
    <property type="entry name" value="KOW_Spt5_1"/>
</dbReference>
<dbReference type="GO" id="GO:0006368">
    <property type="term" value="P:transcription elongation by RNA polymerase II"/>
    <property type="evidence" value="ECO:0007669"/>
    <property type="project" value="TreeGrafter"/>
</dbReference>
<dbReference type="InterPro" id="IPR005824">
    <property type="entry name" value="KOW"/>
</dbReference>
<reference evidence="14" key="1">
    <citation type="submission" date="2015-10" db="EMBL/GenBank/DDBJ databases">
        <authorList>
            <person name="Devillers H."/>
        </authorList>
    </citation>
    <scope>NUCLEOTIDE SEQUENCE [LARGE SCALE GENOMIC DNA]</scope>
</reference>
<dbReference type="Pfam" id="PF11942">
    <property type="entry name" value="Spt5_N"/>
    <property type="match status" value="1"/>
</dbReference>
<feature type="compositionally biased region" description="Acidic residues" evidence="9">
    <location>
        <begin position="173"/>
        <end position="204"/>
    </location>
</feature>
<feature type="domain" description="KOW" evidence="11">
    <location>
        <begin position="621"/>
        <end position="648"/>
    </location>
</feature>
<dbReference type="CDD" id="cd06083">
    <property type="entry name" value="KOW_Spt5_3"/>
    <property type="match status" value="1"/>
</dbReference>
<comment type="subcellular location">
    <subcellularLocation>
        <location evidence="1 8">Nucleus</location>
    </subcellularLocation>
</comment>
<dbReference type="GO" id="GO:0003729">
    <property type="term" value="F:mRNA binding"/>
    <property type="evidence" value="ECO:0007669"/>
    <property type="project" value="TreeGrafter"/>
</dbReference>
<dbReference type="InterPro" id="IPR017071">
    <property type="entry name" value="TF_Spt5_eukaryote"/>
</dbReference>
<dbReference type="FunFam" id="2.30.30.30:FF:000063">
    <property type="entry name" value="Transcription elongation factor SPT5"/>
    <property type="match status" value="1"/>
</dbReference>
<feature type="domain" description="Spt5 C-terminal" evidence="12">
    <location>
        <begin position="939"/>
        <end position="1075"/>
    </location>
</feature>
<evidence type="ECO:0000259" key="10">
    <source>
        <dbReference type="SMART" id="SM00738"/>
    </source>
</evidence>
<dbReference type="OrthoDB" id="28901at2759"/>
<dbReference type="CDD" id="cd06081">
    <property type="entry name" value="KOW_Spt5_1"/>
    <property type="match status" value="1"/>
</dbReference>
<dbReference type="InterPro" id="IPR041975">
    <property type="entry name" value="KOW_Spt5_2"/>
</dbReference>
<dbReference type="Proteomes" id="UP000236544">
    <property type="component" value="Unassembled WGS sequence"/>
</dbReference>
<keyword evidence="4" id="KW-0507">mRNA processing</keyword>
<comment type="similarity">
    <text evidence="2 8">Belongs to the SPT5 family.</text>
</comment>
<dbReference type="GO" id="GO:0006397">
    <property type="term" value="P:mRNA processing"/>
    <property type="evidence" value="ECO:0007669"/>
    <property type="project" value="UniProtKB-KW"/>
</dbReference>
<keyword evidence="6 8" id="KW-0539">Nucleus</keyword>
<feature type="compositionally biased region" description="Gly residues" evidence="9">
    <location>
        <begin position="959"/>
        <end position="999"/>
    </location>
</feature>
<feature type="compositionally biased region" description="Low complexity" evidence="9">
    <location>
        <begin position="1000"/>
        <end position="1027"/>
    </location>
</feature>
<evidence type="ECO:0000256" key="3">
    <source>
        <dbReference type="ARBA" id="ARBA00020181"/>
    </source>
</evidence>
<dbReference type="InterPro" id="IPR005825">
    <property type="entry name" value="Ribosomal_uL24_CS"/>
</dbReference>
<dbReference type="InterPro" id="IPR014722">
    <property type="entry name" value="Rib_uL2_dom2"/>
</dbReference>
<feature type="compositionally biased region" description="Polar residues" evidence="9">
    <location>
        <begin position="62"/>
        <end position="80"/>
    </location>
</feature>
<feature type="region of interest" description="Disordered" evidence="9">
    <location>
        <begin position="464"/>
        <end position="486"/>
    </location>
</feature>
<dbReference type="InterPro" id="IPR041978">
    <property type="entry name" value="KOW_Spt5_5"/>
</dbReference>
<dbReference type="EMBL" id="LN890547">
    <property type="protein sequence ID" value="CUS23439.1"/>
    <property type="molecule type" value="Genomic_DNA"/>
</dbReference>
<dbReference type="InterPro" id="IPR005100">
    <property type="entry name" value="NGN-domain"/>
</dbReference>
<protein>
    <recommendedName>
        <fullName evidence="3 8">Transcription elongation factor SPT5</fullName>
    </recommendedName>
</protein>
<dbReference type="CDD" id="cd06082">
    <property type="entry name" value="KOW_Spt5_2"/>
    <property type="match status" value="1"/>
</dbReference>
<dbReference type="InterPro" id="IPR006645">
    <property type="entry name" value="NGN-like_dom"/>
</dbReference>
<dbReference type="GO" id="GO:0003735">
    <property type="term" value="F:structural constituent of ribosome"/>
    <property type="evidence" value="ECO:0007669"/>
    <property type="project" value="InterPro"/>
</dbReference>
<dbReference type="GO" id="GO:0006412">
    <property type="term" value="P:translation"/>
    <property type="evidence" value="ECO:0007669"/>
    <property type="project" value="InterPro"/>
</dbReference>
<feature type="domain" description="KOW" evidence="11">
    <location>
        <begin position="834"/>
        <end position="861"/>
    </location>
</feature>
<feature type="compositionally biased region" description="Low complexity" evidence="9">
    <location>
        <begin position="110"/>
        <end position="125"/>
    </location>
</feature>
<feature type="compositionally biased region" description="Basic and acidic residues" evidence="9">
    <location>
        <begin position="128"/>
        <end position="148"/>
    </location>
</feature>
<feature type="compositionally biased region" description="Polar residues" evidence="9">
    <location>
        <begin position="7"/>
        <end position="29"/>
    </location>
</feature>
<dbReference type="PANTHER" id="PTHR11125:SF7">
    <property type="entry name" value="TRANSCRIPTION ELONGATION FACTOR SPT5"/>
    <property type="match status" value="1"/>
</dbReference>
<dbReference type="Pfam" id="PF23290">
    <property type="entry name" value="KOW5_SPT5"/>
    <property type="match status" value="1"/>
</dbReference>
<dbReference type="AlphaFoldDB" id="A0A0P1KTJ3"/>
<dbReference type="InterPro" id="IPR041977">
    <property type="entry name" value="KOW_Spt5_4"/>
</dbReference>
<dbReference type="InterPro" id="IPR008991">
    <property type="entry name" value="Translation_prot_SH3-like_sf"/>
</dbReference>
<evidence type="ECO:0000256" key="8">
    <source>
        <dbReference type="PIRNR" id="PIRNR036945"/>
    </source>
</evidence>
<feature type="region of interest" description="Disordered" evidence="9">
    <location>
        <begin position="1"/>
        <end position="281"/>
    </location>
</feature>
<dbReference type="InterPro" id="IPR039659">
    <property type="entry name" value="SPT5"/>
</dbReference>
<dbReference type="Gene3D" id="3.30.70.940">
    <property type="entry name" value="NusG, N-terminal domain"/>
    <property type="match status" value="1"/>
</dbReference>
<evidence type="ECO:0000256" key="7">
    <source>
        <dbReference type="ARBA" id="ARBA00024691"/>
    </source>
</evidence>
<dbReference type="InterPro" id="IPR036735">
    <property type="entry name" value="NGN_dom_sf"/>
</dbReference>
<feature type="compositionally biased region" description="Acidic residues" evidence="9">
    <location>
        <begin position="221"/>
        <end position="238"/>
    </location>
</feature>
<evidence type="ECO:0000259" key="12">
    <source>
        <dbReference type="SMART" id="SM01104"/>
    </source>
</evidence>
<dbReference type="Pfam" id="PF03439">
    <property type="entry name" value="Spt5-NGN"/>
    <property type="match status" value="1"/>
</dbReference>
<gene>
    <name evidence="13" type="ORF">LAQU0_S10e00408g</name>
</gene>
<evidence type="ECO:0000256" key="1">
    <source>
        <dbReference type="ARBA" id="ARBA00004123"/>
    </source>
</evidence>
<dbReference type="FunFam" id="2.30.30.30:FF:000058">
    <property type="entry name" value="Transcription elongation factor SPT5"/>
    <property type="match status" value="1"/>
</dbReference>
<evidence type="ECO:0000256" key="5">
    <source>
        <dbReference type="ARBA" id="ARBA00023163"/>
    </source>
</evidence>
<dbReference type="InterPro" id="IPR024945">
    <property type="entry name" value="Spt5_C_dom"/>
</dbReference>
<sequence>MHATSGKLRSSRQVSQTKMAEESNNQPSLATEVGAAENSNVTDYQEERRESESQSENKLPLSDTNTAENNEAVQIAQSAEQLKGDANEPTTEDKQSDNSEARMPKEETAENASQQIAASAEQQGAKTSEQKGPKDSELQTGDKKRSRESEDDDSREPTENQESTGTDSKAPEDDQAAGEEEGDLDNEDDDDDEDEDEDDDDDDEAGPRKKQRRERNRFLDIEAEVSDDEEDEEDDEESELVREGFITRGDEEEEDTAGPTGRDDRLHRQLDQNLNKSSEEDAQKLAKELRERYGRSSSKQYRAAAQDGYVPQRFLLPSVDTATIWGVRCRPGREKEIVRKLLKKKFNLDKSMGSKKLKIMSIFQRDNYSGRIYIEAPKQSVIEKFTTGVPDIYPAQKLLIPVQELPLLLKPDKSDDVRLEEGSYVRIKRGIYKGDLAVVDQISENNLEVLLKIVPRLDYGKNDEIDADTNTRRQKRPTFAQRPPPQLFNPTMALRMDQANLYKRDDRHFTYRNDDYVDGYLFKSFRIQYLETKSIQPSVEELARFGSKEGNLDLTTISQTIKKAQAAKVTFQIGDRVEVLSGEQKGSKGFVTRTSMDIIAVNLPQLGMKALEFPISSLRKIFEAGDHVTVVGGDHQGDAGLVLAVKNGQVTFVSDQTRANLTISANNLSKSMDSTPTSSEYALHDIVELSAKNVACVIQAGHDIFKILDDTGKVSTITKGSILKKINTARSRLTTVDNKGREIKIGDTVVEKVGARREGQVLYIQTQQIFIVSKKITENAGVFVVNPMNVEAVASKDNLIAGVGSMDLSRMNPDVVAKMRPPQQSAQQASVGRDVALGKTVRIRSAGYKGQLGIVKDVNGEKATIELHSKNKHITMDKRKLMYYNKEGGDGITYDELVNRRGRTPNARIGPSYVSAPRNMATGGTPIGAGGPGSSALSGGMTPGWNSFDGGKTPAVNSGGQGGASAWGGASTWGGQGGTSTWGGAGQGGGASAWGGQGAGATSTWGGASAWGNKSSWGGASTWASGGDNNGGVSTWGGDKSSYGGGSVWGNRDGGTSTWGGGTNREANREGGNSTWKNENGGNKSAWGDQGNVSSYGGNSTWGGR</sequence>
<dbReference type="InterPro" id="IPR041976">
    <property type="entry name" value="KOW_Spt5_3"/>
</dbReference>
<feature type="domain" description="KOW" evidence="11">
    <location>
        <begin position="418"/>
        <end position="445"/>
    </location>
</feature>
<keyword evidence="5 8" id="KW-0804">Transcription</keyword>
<dbReference type="GO" id="GO:0005840">
    <property type="term" value="C:ribosome"/>
    <property type="evidence" value="ECO:0007669"/>
    <property type="project" value="InterPro"/>
</dbReference>
<evidence type="ECO:0000256" key="4">
    <source>
        <dbReference type="ARBA" id="ARBA00022664"/>
    </source>
</evidence>
<accession>A0A0P1KTJ3</accession>
<evidence type="ECO:0000313" key="14">
    <source>
        <dbReference type="Proteomes" id="UP000236544"/>
    </source>
</evidence>
<feature type="compositionally biased region" description="Basic and acidic residues" evidence="9">
    <location>
        <begin position="82"/>
        <end position="108"/>
    </location>
</feature>
<evidence type="ECO:0000256" key="9">
    <source>
        <dbReference type="SAM" id="MobiDB-lite"/>
    </source>
</evidence>
<comment type="function">
    <text evidence="7 8">The SPT4-SPT5 complex mediates both activation and inhibition of transcription elongation, and plays a role in pre-mRNA processing. This complex seems to be important for the stability of the RNA polymerase II elongation machinery on the chromatin template but not for the inherent ability of this machinery to translocate down the gene.</text>
</comment>
<name>A0A0P1KTJ3_9SACH</name>
<feature type="domain" description="KOW" evidence="11">
    <location>
        <begin position="570"/>
        <end position="597"/>
    </location>
</feature>
<dbReference type="GO" id="GO:0032784">
    <property type="term" value="P:regulation of DNA-templated transcription elongation"/>
    <property type="evidence" value="ECO:0007669"/>
    <property type="project" value="InterPro"/>
</dbReference>
<dbReference type="InterPro" id="IPR022581">
    <property type="entry name" value="Spt5_N"/>
</dbReference>
<evidence type="ECO:0000256" key="2">
    <source>
        <dbReference type="ARBA" id="ARBA00006956"/>
    </source>
</evidence>
<dbReference type="InterPro" id="IPR057936">
    <property type="entry name" value="KOWx_Spt5"/>
</dbReference>